<dbReference type="Proteomes" id="UP000027135">
    <property type="component" value="Unassembled WGS sequence"/>
</dbReference>
<evidence type="ECO:0000313" key="3">
    <source>
        <dbReference type="Proteomes" id="UP000027135"/>
    </source>
</evidence>
<feature type="chain" id="PRO_5001648471" evidence="1">
    <location>
        <begin position="23"/>
        <end position="139"/>
    </location>
</feature>
<keyword evidence="3" id="KW-1185">Reference proteome</keyword>
<keyword evidence="1" id="KW-0732">Signal</keyword>
<sequence length="139" mass="15354">MIYKPLYWALATFIFVYVLCMAKCADKTSDSSIALTNQLCKLSHDLEPFAPWSHQLATEVNDAGSGAEVFVKQLRDDCRKLKARTLTGGEKVAIANGLRNFGTNSRIVIANLSKMTTGGGYLMDQFFVIADKLNPITEK</sequence>
<protein>
    <submittedName>
        <fullName evidence="2">Uncharacterized protein</fullName>
    </submittedName>
</protein>
<dbReference type="AlphaFoldDB" id="A0A067RBU5"/>
<dbReference type="InParanoid" id="A0A067RBU5"/>
<name>A0A067RBU5_ZOONE</name>
<accession>A0A067RBU5</accession>
<feature type="signal peptide" evidence="1">
    <location>
        <begin position="1"/>
        <end position="22"/>
    </location>
</feature>
<evidence type="ECO:0000256" key="1">
    <source>
        <dbReference type="SAM" id="SignalP"/>
    </source>
</evidence>
<gene>
    <name evidence="2" type="ORF">L798_03619</name>
</gene>
<proteinExistence type="predicted"/>
<reference evidence="2 3" key="1">
    <citation type="journal article" date="2014" name="Nat. Commun.">
        <title>Molecular traces of alternative social organization in a termite genome.</title>
        <authorList>
            <person name="Terrapon N."/>
            <person name="Li C."/>
            <person name="Robertson H.M."/>
            <person name="Ji L."/>
            <person name="Meng X."/>
            <person name="Booth W."/>
            <person name="Chen Z."/>
            <person name="Childers C.P."/>
            <person name="Glastad K.M."/>
            <person name="Gokhale K."/>
            <person name="Gowin J."/>
            <person name="Gronenberg W."/>
            <person name="Hermansen R.A."/>
            <person name="Hu H."/>
            <person name="Hunt B.G."/>
            <person name="Huylmans A.K."/>
            <person name="Khalil S.M."/>
            <person name="Mitchell R.D."/>
            <person name="Munoz-Torres M.C."/>
            <person name="Mustard J.A."/>
            <person name="Pan H."/>
            <person name="Reese J.T."/>
            <person name="Scharf M.E."/>
            <person name="Sun F."/>
            <person name="Vogel H."/>
            <person name="Xiao J."/>
            <person name="Yang W."/>
            <person name="Yang Z."/>
            <person name="Yang Z."/>
            <person name="Zhou J."/>
            <person name="Zhu J."/>
            <person name="Brent C.S."/>
            <person name="Elsik C.G."/>
            <person name="Goodisman M.A."/>
            <person name="Liberles D.A."/>
            <person name="Roe R.M."/>
            <person name="Vargo E.L."/>
            <person name="Vilcinskas A."/>
            <person name="Wang J."/>
            <person name="Bornberg-Bauer E."/>
            <person name="Korb J."/>
            <person name="Zhang G."/>
            <person name="Liebig J."/>
        </authorList>
    </citation>
    <scope>NUCLEOTIDE SEQUENCE [LARGE SCALE GENOMIC DNA]</scope>
    <source>
        <tissue evidence="2">Whole organism</tissue>
    </source>
</reference>
<organism evidence="2 3">
    <name type="scientific">Zootermopsis nevadensis</name>
    <name type="common">Dampwood termite</name>
    <dbReference type="NCBI Taxonomy" id="136037"/>
    <lineage>
        <taxon>Eukaryota</taxon>
        <taxon>Metazoa</taxon>
        <taxon>Ecdysozoa</taxon>
        <taxon>Arthropoda</taxon>
        <taxon>Hexapoda</taxon>
        <taxon>Insecta</taxon>
        <taxon>Pterygota</taxon>
        <taxon>Neoptera</taxon>
        <taxon>Polyneoptera</taxon>
        <taxon>Dictyoptera</taxon>
        <taxon>Blattodea</taxon>
        <taxon>Blattoidea</taxon>
        <taxon>Termitoidae</taxon>
        <taxon>Termopsidae</taxon>
        <taxon>Zootermopsis</taxon>
    </lineage>
</organism>
<dbReference type="EMBL" id="KK852567">
    <property type="protein sequence ID" value="KDR21212.1"/>
    <property type="molecule type" value="Genomic_DNA"/>
</dbReference>
<evidence type="ECO:0000313" key="2">
    <source>
        <dbReference type="EMBL" id="KDR21212.1"/>
    </source>
</evidence>